<feature type="transmembrane region" description="Helical" evidence="5">
    <location>
        <begin position="138"/>
        <end position="159"/>
    </location>
</feature>
<feature type="non-terminal residue" evidence="6">
    <location>
        <position position="1"/>
    </location>
</feature>
<gene>
    <name evidence="6" type="ORF">ASCRUDRAFT_19445</name>
</gene>
<feature type="transmembrane region" description="Helical" evidence="5">
    <location>
        <begin position="166"/>
        <end position="185"/>
    </location>
</feature>
<evidence type="ECO:0000256" key="2">
    <source>
        <dbReference type="ARBA" id="ARBA00022692"/>
    </source>
</evidence>
<evidence type="ECO:0000313" key="6">
    <source>
        <dbReference type="EMBL" id="ODV59383.1"/>
    </source>
</evidence>
<proteinExistence type="predicted"/>
<dbReference type="InParanoid" id="A0A1D2VD01"/>
<organism evidence="6 7">
    <name type="scientific">Ascoidea rubescens DSM 1968</name>
    <dbReference type="NCBI Taxonomy" id="1344418"/>
    <lineage>
        <taxon>Eukaryota</taxon>
        <taxon>Fungi</taxon>
        <taxon>Dikarya</taxon>
        <taxon>Ascomycota</taxon>
        <taxon>Saccharomycotina</taxon>
        <taxon>Saccharomycetes</taxon>
        <taxon>Ascoideaceae</taxon>
        <taxon>Ascoidea</taxon>
    </lineage>
</organism>
<feature type="non-terminal residue" evidence="6">
    <location>
        <position position="230"/>
    </location>
</feature>
<feature type="transmembrane region" description="Helical" evidence="5">
    <location>
        <begin position="21"/>
        <end position="39"/>
    </location>
</feature>
<dbReference type="PANTHER" id="PTHR12703:SF3">
    <property type="entry name" value="ABR032WP"/>
    <property type="match status" value="1"/>
</dbReference>
<feature type="transmembrane region" description="Helical" evidence="5">
    <location>
        <begin position="51"/>
        <end position="75"/>
    </location>
</feature>
<evidence type="ECO:0000256" key="1">
    <source>
        <dbReference type="ARBA" id="ARBA00004141"/>
    </source>
</evidence>
<keyword evidence="4 5" id="KW-0472">Membrane</keyword>
<dbReference type="OrthoDB" id="5581259at2759"/>
<dbReference type="AlphaFoldDB" id="A0A1D2VD01"/>
<feature type="transmembrane region" description="Helical" evidence="5">
    <location>
        <begin position="96"/>
        <end position="118"/>
    </location>
</feature>
<keyword evidence="7" id="KW-1185">Reference proteome</keyword>
<evidence type="ECO:0000256" key="3">
    <source>
        <dbReference type="ARBA" id="ARBA00022989"/>
    </source>
</evidence>
<dbReference type="PANTHER" id="PTHR12703">
    <property type="entry name" value="TRANSMEMBRANE PROTEIN 33"/>
    <property type="match status" value="1"/>
</dbReference>
<reference evidence="7" key="1">
    <citation type="submission" date="2016-05" db="EMBL/GenBank/DDBJ databases">
        <title>Comparative genomics of biotechnologically important yeasts.</title>
        <authorList>
            <consortium name="DOE Joint Genome Institute"/>
            <person name="Riley R."/>
            <person name="Haridas S."/>
            <person name="Wolfe K.H."/>
            <person name="Lopes M.R."/>
            <person name="Hittinger C.T."/>
            <person name="Goker M."/>
            <person name="Salamov A."/>
            <person name="Wisecaver J."/>
            <person name="Long T.M."/>
            <person name="Aerts A.L."/>
            <person name="Barry K."/>
            <person name="Choi C."/>
            <person name="Clum A."/>
            <person name="Coughlan A.Y."/>
            <person name="Deshpande S."/>
            <person name="Douglass A.P."/>
            <person name="Hanson S.J."/>
            <person name="Klenk H.-P."/>
            <person name="Labutti K."/>
            <person name="Lapidus A."/>
            <person name="Lindquist E."/>
            <person name="Lipzen A."/>
            <person name="Meier-Kolthoff J.P."/>
            <person name="Ohm R.A."/>
            <person name="Otillar R.P."/>
            <person name="Pangilinan J."/>
            <person name="Peng Y."/>
            <person name="Rokas A."/>
            <person name="Rosa C.A."/>
            <person name="Scheuner C."/>
            <person name="Sibirny A.A."/>
            <person name="Slot J.C."/>
            <person name="Stielow J.B."/>
            <person name="Sun H."/>
            <person name="Kurtzman C.P."/>
            <person name="Blackwell M."/>
            <person name="Grigoriev I.V."/>
            <person name="Jeffries T.W."/>
        </authorList>
    </citation>
    <scope>NUCLEOTIDE SEQUENCE [LARGE SCALE GENOMIC DNA]</scope>
    <source>
        <strain evidence="7">DSM 1968</strain>
    </source>
</reference>
<dbReference type="GO" id="GO:0016020">
    <property type="term" value="C:membrane"/>
    <property type="evidence" value="ECO:0007669"/>
    <property type="project" value="UniProtKB-SubCell"/>
</dbReference>
<dbReference type="RefSeq" id="XP_020045690.1">
    <property type="nucleotide sequence ID" value="XM_020189585.1"/>
</dbReference>
<dbReference type="FunCoup" id="A0A1D2VD01">
    <property type="interactions" value="62"/>
</dbReference>
<evidence type="ECO:0000256" key="4">
    <source>
        <dbReference type="ARBA" id="ARBA00023136"/>
    </source>
</evidence>
<name>A0A1D2VD01_9ASCO</name>
<keyword evidence="2 5" id="KW-0812">Transmembrane</keyword>
<sequence length="230" mass="27359">SKKTKKVIRKIPPKPKNYDKLIWLTGHCLSLSFGLIYFLSRLSNIILRTKFYYLVRFSYRLSIFGSLLALSLTVSRKFGRKLPTNFALLSTENFQYLLLALIWFLSRSSIFKIFPYLIISFLQLTREFNYLEKIPQNYLLNLTLAISYNELLLIFVLFIDTLLMRGVSGFAFVAFITFYWLRILFSNETKSFVLNFFQVVEKNVVVKLPKQYQGYFYEFLELVKKREVRD</sequence>
<evidence type="ECO:0000256" key="5">
    <source>
        <dbReference type="SAM" id="Phobius"/>
    </source>
</evidence>
<dbReference type="GO" id="GO:0061024">
    <property type="term" value="P:membrane organization"/>
    <property type="evidence" value="ECO:0007669"/>
    <property type="project" value="TreeGrafter"/>
</dbReference>
<protein>
    <submittedName>
        <fullName evidence="6">Uncharacterized protein</fullName>
    </submittedName>
</protein>
<accession>A0A1D2VD01</accession>
<dbReference type="Proteomes" id="UP000095038">
    <property type="component" value="Unassembled WGS sequence"/>
</dbReference>
<dbReference type="InterPro" id="IPR051645">
    <property type="entry name" value="PER33/POM33_regulator"/>
</dbReference>
<keyword evidence="3 5" id="KW-1133">Transmembrane helix</keyword>
<dbReference type="EMBL" id="KV454486">
    <property type="protein sequence ID" value="ODV59383.1"/>
    <property type="molecule type" value="Genomic_DNA"/>
</dbReference>
<evidence type="ECO:0000313" key="7">
    <source>
        <dbReference type="Proteomes" id="UP000095038"/>
    </source>
</evidence>
<dbReference type="GO" id="GO:0005783">
    <property type="term" value="C:endoplasmic reticulum"/>
    <property type="evidence" value="ECO:0007669"/>
    <property type="project" value="TreeGrafter"/>
</dbReference>
<dbReference type="GO" id="GO:0071786">
    <property type="term" value="P:endoplasmic reticulum tubular network organization"/>
    <property type="evidence" value="ECO:0007669"/>
    <property type="project" value="TreeGrafter"/>
</dbReference>
<dbReference type="GeneID" id="30963221"/>
<comment type="subcellular location">
    <subcellularLocation>
        <location evidence="1">Membrane</location>
        <topology evidence="1">Multi-pass membrane protein</topology>
    </subcellularLocation>
</comment>